<dbReference type="InterPro" id="IPR001173">
    <property type="entry name" value="Glyco_trans_2-like"/>
</dbReference>
<gene>
    <name evidence="5" type="ORF">BECKUNK1418G_GA0071005_102332</name>
    <name evidence="6" type="ORF">BECKUNK1418H_GA0071006_102832</name>
</gene>
<dbReference type="EMBL" id="CAADFZ010000023">
    <property type="protein sequence ID" value="VFK62327.1"/>
    <property type="molecule type" value="Genomic_DNA"/>
</dbReference>
<dbReference type="InterPro" id="IPR029044">
    <property type="entry name" value="Nucleotide-diphossugar_trans"/>
</dbReference>
<dbReference type="PANTHER" id="PTHR43179">
    <property type="entry name" value="RHAMNOSYLTRANSFERASE WBBL"/>
    <property type="match status" value="1"/>
</dbReference>
<sequence length="300" mass="35806">MDKSIFFSIVIPSYNREADVLILLESIHKQKYPFYEVIVCDDCSTDDTVLHAKSYYPNVKIIQLDKNFGPAIARNRGIEQAIGEVIIGLDSDVLLPDSDFLLRVDRIFQASWLFCAAFRIQNYYSQQDDIGRWWHPLPIEKFRDKPFWSDYFSGTGYAFRRAVFEKAGYYPEDLFMDMEENDLAFRLLEAGFDIRYSPEVWVIHKASEISRNEKIKFYYKRRNQFWVACRYYPCWKIPFYITPRWIITFFISLRHKKLNLYFLSLKDSIINIPNILLNRKPLSPATWRKINLIKKGLYKK</sequence>
<evidence type="ECO:0000256" key="1">
    <source>
        <dbReference type="ARBA" id="ARBA00006739"/>
    </source>
</evidence>
<feature type="domain" description="Glycosyltransferase 2-like" evidence="4">
    <location>
        <begin position="8"/>
        <end position="166"/>
    </location>
</feature>
<dbReference type="EMBL" id="CAADGD010000028">
    <property type="protein sequence ID" value="VFK70423.1"/>
    <property type="molecule type" value="Genomic_DNA"/>
</dbReference>
<keyword evidence="2" id="KW-0328">Glycosyltransferase</keyword>
<name>A0A451A8G7_9GAMM</name>
<proteinExistence type="inferred from homology"/>
<evidence type="ECO:0000256" key="2">
    <source>
        <dbReference type="ARBA" id="ARBA00022676"/>
    </source>
</evidence>
<dbReference type="Gene3D" id="3.90.550.10">
    <property type="entry name" value="Spore Coat Polysaccharide Biosynthesis Protein SpsA, Chain A"/>
    <property type="match status" value="1"/>
</dbReference>
<dbReference type="SUPFAM" id="SSF53448">
    <property type="entry name" value="Nucleotide-diphospho-sugar transferases"/>
    <property type="match status" value="1"/>
</dbReference>
<evidence type="ECO:0000313" key="5">
    <source>
        <dbReference type="EMBL" id="VFK62327.1"/>
    </source>
</evidence>
<protein>
    <recommendedName>
        <fullName evidence="4">Glycosyltransferase 2-like domain-containing protein</fullName>
    </recommendedName>
</protein>
<dbReference type="AlphaFoldDB" id="A0A451A8G7"/>
<dbReference type="PANTHER" id="PTHR43179:SF12">
    <property type="entry name" value="GALACTOFURANOSYLTRANSFERASE GLFT2"/>
    <property type="match status" value="1"/>
</dbReference>
<evidence type="ECO:0000259" key="4">
    <source>
        <dbReference type="Pfam" id="PF00535"/>
    </source>
</evidence>
<dbReference type="Pfam" id="PF00535">
    <property type="entry name" value="Glycos_transf_2"/>
    <property type="match status" value="1"/>
</dbReference>
<dbReference type="GO" id="GO:0016757">
    <property type="term" value="F:glycosyltransferase activity"/>
    <property type="evidence" value="ECO:0007669"/>
    <property type="project" value="UniProtKB-KW"/>
</dbReference>
<reference evidence="5" key="1">
    <citation type="submission" date="2019-02" db="EMBL/GenBank/DDBJ databases">
        <authorList>
            <person name="Gruber-Vodicka R. H."/>
            <person name="Seah K. B. B."/>
        </authorList>
    </citation>
    <scope>NUCLEOTIDE SEQUENCE</scope>
    <source>
        <strain evidence="6">BECK_BY19</strain>
        <strain evidence="5">BECK_BY8</strain>
    </source>
</reference>
<organism evidence="5">
    <name type="scientific">Candidatus Kentrum sp. UNK</name>
    <dbReference type="NCBI Taxonomy" id="2126344"/>
    <lineage>
        <taxon>Bacteria</taxon>
        <taxon>Pseudomonadati</taxon>
        <taxon>Pseudomonadota</taxon>
        <taxon>Gammaproteobacteria</taxon>
        <taxon>Candidatus Kentrum</taxon>
    </lineage>
</organism>
<keyword evidence="3" id="KW-0808">Transferase</keyword>
<evidence type="ECO:0000313" key="6">
    <source>
        <dbReference type="EMBL" id="VFK70423.1"/>
    </source>
</evidence>
<accession>A0A451A8G7</accession>
<evidence type="ECO:0000256" key="3">
    <source>
        <dbReference type="ARBA" id="ARBA00022679"/>
    </source>
</evidence>
<dbReference type="CDD" id="cd04186">
    <property type="entry name" value="GT_2_like_c"/>
    <property type="match status" value="1"/>
</dbReference>
<comment type="similarity">
    <text evidence="1">Belongs to the glycosyltransferase 2 family.</text>
</comment>